<comment type="similarity">
    <text evidence="1">Belongs to the methyltransferase superfamily.</text>
</comment>
<accession>M7SWE3</accession>
<dbReference type="Proteomes" id="UP000012174">
    <property type="component" value="Unassembled WGS sequence"/>
</dbReference>
<gene>
    <name evidence="4" type="ORF">UCREL1_4133</name>
</gene>
<organism evidence="4 5">
    <name type="scientific">Eutypa lata (strain UCR-EL1)</name>
    <name type="common">Grapevine dieback disease fungus</name>
    <name type="synonym">Eutypa armeniacae</name>
    <dbReference type="NCBI Taxonomy" id="1287681"/>
    <lineage>
        <taxon>Eukaryota</taxon>
        <taxon>Fungi</taxon>
        <taxon>Dikarya</taxon>
        <taxon>Ascomycota</taxon>
        <taxon>Pezizomycotina</taxon>
        <taxon>Sordariomycetes</taxon>
        <taxon>Xylariomycetidae</taxon>
        <taxon>Xylariales</taxon>
        <taxon>Diatrypaceae</taxon>
        <taxon>Eutypa</taxon>
    </lineage>
</organism>
<dbReference type="GO" id="GO:0008168">
    <property type="term" value="F:methyltransferase activity"/>
    <property type="evidence" value="ECO:0007669"/>
    <property type="project" value="UniProtKB-KW"/>
</dbReference>
<dbReference type="InterPro" id="IPR029063">
    <property type="entry name" value="SAM-dependent_MTases_sf"/>
</dbReference>
<dbReference type="AlphaFoldDB" id="M7SWE3"/>
<dbReference type="GO" id="GO:0032259">
    <property type="term" value="P:methylation"/>
    <property type="evidence" value="ECO:0007669"/>
    <property type="project" value="UniProtKB-KW"/>
</dbReference>
<dbReference type="OMA" id="WDINVEV"/>
<dbReference type="OrthoDB" id="411785at2759"/>
<dbReference type="Gene3D" id="3.40.50.150">
    <property type="entry name" value="Vaccinia Virus protein VP39"/>
    <property type="match status" value="1"/>
</dbReference>
<name>M7SWE3_EUTLA</name>
<keyword evidence="3 4" id="KW-0808">Transferase</keyword>
<reference evidence="5" key="1">
    <citation type="journal article" date="2013" name="Genome Announc.">
        <title>Draft genome sequence of the grapevine dieback fungus Eutypa lata UCR-EL1.</title>
        <authorList>
            <person name="Blanco-Ulate B."/>
            <person name="Rolshausen P.E."/>
            <person name="Cantu D."/>
        </authorList>
    </citation>
    <scope>NUCLEOTIDE SEQUENCE [LARGE SCALE GENOMIC DNA]</scope>
    <source>
        <strain evidence="5">UCR-EL1</strain>
    </source>
</reference>
<dbReference type="InterPro" id="IPR051419">
    <property type="entry name" value="Lys/N-term_MeTrsfase_sf"/>
</dbReference>
<dbReference type="SUPFAM" id="SSF53335">
    <property type="entry name" value="S-adenosyl-L-methionine-dependent methyltransferases"/>
    <property type="match status" value="1"/>
</dbReference>
<evidence type="ECO:0000313" key="5">
    <source>
        <dbReference type="Proteomes" id="UP000012174"/>
    </source>
</evidence>
<proteinExistence type="inferred from homology"/>
<evidence type="ECO:0000256" key="1">
    <source>
        <dbReference type="ARBA" id="ARBA00008361"/>
    </source>
</evidence>
<keyword evidence="2 4" id="KW-0489">Methyltransferase</keyword>
<protein>
    <submittedName>
        <fullName evidence="4">Putative methyltransferase type 11 protein</fullName>
    </submittedName>
</protein>
<dbReference type="EMBL" id="KB706171">
    <property type="protein sequence ID" value="EMR68848.1"/>
    <property type="molecule type" value="Genomic_DNA"/>
</dbReference>
<dbReference type="STRING" id="1287681.M7SWE3"/>
<dbReference type="HOGENOM" id="CLU_065920_2_2_1"/>
<dbReference type="KEGG" id="ela:UCREL1_4133"/>
<evidence type="ECO:0000256" key="3">
    <source>
        <dbReference type="ARBA" id="ARBA00022679"/>
    </source>
</evidence>
<dbReference type="PANTHER" id="PTHR12176">
    <property type="entry name" value="SAM-DEPENDENT METHYLTRANSFERASE SUPERFAMILY PROTEIN"/>
    <property type="match status" value="1"/>
</dbReference>
<dbReference type="eggNOG" id="KOG2352">
    <property type="taxonomic scope" value="Eukaryota"/>
</dbReference>
<sequence length="123" mass="13978">MSKRHANIEGIEWKQMDVRRMENLSSESIDVAFDKGTLDAMIHGSPWSPPDDVLENTGQYIRETFRVLKSDGIFLYVTYRQPHFVKPLLSPEGTTWDINVEVLGGSGSTFQYHAFTLKKAAKT</sequence>
<evidence type="ECO:0000313" key="4">
    <source>
        <dbReference type="EMBL" id="EMR68848.1"/>
    </source>
</evidence>
<keyword evidence="5" id="KW-1185">Reference proteome</keyword>
<dbReference type="PANTHER" id="PTHR12176:SF80">
    <property type="entry name" value="EEF1A LYSINE METHYLTRANSFERASE 4"/>
    <property type="match status" value="1"/>
</dbReference>
<evidence type="ECO:0000256" key="2">
    <source>
        <dbReference type="ARBA" id="ARBA00022603"/>
    </source>
</evidence>